<dbReference type="InterPro" id="IPR019431">
    <property type="entry name" value="DUF2417"/>
</dbReference>
<proteinExistence type="predicted"/>
<feature type="compositionally biased region" description="Basic and acidic residues" evidence="1">
    <location>
        <begin position="29"/>
        <end position="62"/>
    </location>
</feature>
<reference evidence="3 4" key="1">
    <citation type="journal article" date="2016" name="Genome Biol. Evol.">
        <title>Divergent and convergent evolution of fungal pathogenicity.</title>
        <authorList>
            <person name="Shang Y."/>
            <person name="Xiao G."/>
            <person name="Zheng P."/>
            <person name="Cen K."/>
            <person name="Zhan S."/>
            <person name="Wang C."/>
        </authorList>
    </citation>
    <scope>NUCLEOTIDE SEQUENCE [LARGE SCALE GENOMIC DNA]</scope>
    <source>
        <strain evidence="3 4">ARSEF 7405</strain>
    </source>
</reference>
<feature type="transmembrane region" description="Helical" evidence="2">
    <location>
        <begin position="114"/>
        <end position="136"/>
    </location>
</feature>
<keyword evidence="2" id="KW-0472">Membrane</keyword>
<organism evidence="3 4">
    <name type="scientific">Ascosphaera apis ARSEF 7405</name>
    <dbReference type="NCBI Taxonomy" id="392613"/>
    <lineage>
        <taxon>Eukaryota</taxon>
        <taxon>Fungi</taxon>
        <taxon>Dikarya</taxon>
        <taxon>Ascomycota</taxon>
        <taxon>Pezizomycotina</taxon>
        <taxon>Eurotiomycetes</taxon>
        <taxon>Eurotiomycetidae</taxon>
        <taxon>Onygenales</taxon>
        <taxon>Ascosphaeraceae</taxon>
        <taxon>Ascosphaera</taxon>
    </lineage>
</organism>
<sequence length="535" mass="60051">MIWRNNHEDEESPRGSMGKGRTLGGRNAKQQDNREPRREQSEDAHERTRLLPDREQDQRLSPDDPAVTPYNIWGIRALRGFTGFLLILTALWWLIVFINIFVTLPGMSFRGSGFFSLAYSTLSIASILVGFIFFAVPSLPMTLWTGAMALFLFVNMMLIVCAPKIRREEGWVGITSVSVTFALSIYLFLQTRSVKWGKRAEEERLTGREERRRPLKEWLAVLLQVVIMVVLVVAPILLMSTLALRARDATLKPPGERYWVQHDRFQVHLHCVGDENATTPTVLVEGGERPVENGMEQWVDHAYQSNKIDRYCTWDRPGIAWSDNAPSPFSAGMAADVLSEALALAGEDGPYVVVSSGIGGVYSRIFASRHSAQVKGIMLIDTVSEDLLSKVAGSGRGFKIWLRGIFSPLGIDRLSGAIFKGRTRKDRVCGRCSYQSDKFLKAALQENLVANSMTRSDLDRADEAQDLSTPLVVIASGIETGRNKKWAKSQEDLKRVTHNLVSWKSVKGAPHEVWEHPDGMRVLDEELTKLLKPQE</sequence>
<feature type="transmembrane region" description="Helical" evidence="2">
    <location>
        <begin position="143"/>
        <end position="165"/>
    </location>
</feature>
<evidence type="ECO:0000313" key="3">
    <source>
        <dbReference type="EMBL" id="KZZ86777.1"/>
    </source>
</evidence>
<comment type="caution">
    <text evidence="3">The sequence shown here is derived from an EMBL/GenBank/DDBJ whole genome shotgun (WGS) entry which is preliminary data.</text>
</comment>
<evidence type="ECO:0000256" key="1">
    <source>
        <dbReference type="SAM" id="MobiDB-lite"/>
    </source>
</evidence>
<keyword evidence="4" id="KW-1185">Reference proteome</keyword>
<dbReference type="Proteomes" id="UP000242877">
    <property type="component" value="Unassembled WGS sequence"/>
</dbReference>
<dbReference type="EMBL" id="AZGZ01000048">
    <property type="protein sequence ID" value="KZZ86777.1"/>
    <property type="molecule type" value="Genomic_DNA"/>
</dbReference>
<keyword evidence="2" id="KW-0812">Transmembrane</keyword>
<evidence type="ECO:0000256" key="2">
    <source>
        <dbReference type="SAM" id="Phobius"/>
    </source>
</evidence>
<feature type="transmembrane region" description="Helical" evidence="2">
    <location>
        <begin position="81"/>
        <end position="102"/>
    </location>
</feature>
<dbReference type="OrthoDB" id="164921at2759"/>
<accession>A0A167UYH5</accession>
<name>A0A167UYH5_9EURO</name>
<dbReference type="Pfam" id="PF10329">
    <property type="entry name" value="DUF2417"/>
    <property type="match status" value="1"/>
</dbReference>
<dbReference type="SUPFAM" id="SSF53474">
    <property type="entry name" value="alpha/beta-Hydrolases"/>
    <property type="match status" value="1"/>
</dbReference>
<dbReference type="Gene3D" id="3.40.50.1820">
    <property type="entry name" value="alpha/beta hydrolase"/>
    <property type="match status" value="1"/>
</dbReference>
<protein>
    <submittedName>
        <fullName evidence="3">Uncharacterized protein</fullName>
    </submittedName>
</protein>
<feature type="region of interest" description="Disordered" evidence="1">
    <location>
        <begin position="1"/>
        <end position="63"/>
    </location>
</feature>
<dbReference type="InterPro" id="IPR029058">
    <property type="entry name" value="AB_hydrolase_fold"/>
</dbReference>
<keyword evidence="2" id="KW-1133">Transmembrane helix</keyword>
<dbReference type="AlphaFoldDB" id="A0A167UYH5"/>
<evidence type="ECO:0000313" key="4">
    <source>
        <dbReference type="Proteomes" id="UP000242877"/>
    </source>
</evidence>
<feature type="transmembrane region" description="Helical" evidence="2">
    <location>
        <begin position="218"/>
        <end position="244"/>
    </location>
</feature>
<gene>
    <name evidence="3" type="ORF">AAP_06247</name>
</gene>
<feature type="transmembrane region" description="Helical" evidence="2">
    <location>
        <begin position="171"/>
        <end position="189"/>
    </location>
</feature>
<dbReference type="VEuPathDB" id="FungiDB:AAP_06247"/>